<evidence type="ECO:0000313" key="3">
    <source>
        <dbReference type="Proteomes" id="UP000800041"/>
    </source>
</evidence>
<dbReference type="Gene3D" id="3.30.40.10">
    <property type="entry name" value="Zinc/RING finger domain, C3HC4 (zinc finger)"/>
    <property type="match status" value="1"/>
</dbReference>
<gene>
    <name evidence="2" type="ORF">K402DRAFT_416899</name>
</gene>
<evidence type="ECO:0008006" key="4">
    <source>
        <dbReference type="Google" id="ProtNLM"/>
    </source>
</evidence>
<evidence type="ECO:0000313" key="2">
    <source>
        <dbReference type="EMBL" id="KAF1991615.1"/>
    </source>
</evidence>
<feature type="region of interest" description="Disordered" evidence="1">
    <location>
        <begin position="1"/>
        <end position="30"/>
    </location>
</feature>
<sequence length="243" mass="27345">MSPIKPETPRKKKCVKAPKSEDAVKSGGITKEKDPKLLGKRLSSWRVAELQRMMSVYGGKILTKDFKRDMFERLQKIALEQCLTEQDVKEVSALGLDKDFSVRPQLVIDNGRFHAAAHPGGYSPTDSRNPEFKFIARDVLAFLNDAVRETDPEAKECTKCRKTQNVMCFPQAISAQCQHEVSVCNSCMSKTIRAEILHAGEGELDLVSCPQCGHHLDIEEVKPLVSKTTFEQYQEKVSQFTKN</sequence>
<organism evidence="2 3">
    <name type="scientific">Aulographum hederae CBS 113979</name>
    <dbReference type="NCBI Taxonomy" id="1176131"/>
    <lineage>
        <taxon>Eukaryota</taxon>
        <taxon>Fungi</taxon>
        <taxon>Dikarya</taxon>
        <taxon>Ascomycota</taxon>
        <taxon>Pezizomycotina</taxon>
        <taxon>Dothideomycetes</taxon>
        <taxon>Pleosporomycetidae</taxon>
        <taxon>Aulographales</taxon>
        <taxon>Aulographaceae</taxon>
    </lineage>
</organism>
<feature type="compositionally biased region" description="Basic and acidic residues" evidence="1">
    <location>
        <begin position="18"/>
        <end position="30"/>
    </location>
</feature>
<accession>A0A6G1HEM5</accession>
<dbReference type="InterPro" id="IPR013083">
    <property type="entry name" value="Znf_RING/FYVE/PHD"/>
</dbReference>
<proteinExistence type="predicted"/>
<dbReference type="Proteomes" id="UP000800041">
    <property type="component" value="Unassembled WGS sequence"/>
</dbReference>
<dbReference type="OrthoDB" id="1431934at2759"/>
<dbReference type="SUPFAM" id="SSF57850">
    <property type="entry name" value="RING/U-box"/>
    <property type="match status" value="1"/>
</dbReference>
<dbReference type="EMBL" id="ML977139">
    <property type="protein sequence ID" value="KAF1991615.1"/>
    <property type="molecule type" value="Genomic_DNA"/>
</dbReference>
<reference evidence="2" key="1">
    <citation type="journal article" date="2020" name="Stud. Mycol.">
        <title>101 Dothideomycetes genomes: a test case for predicting lifestyles and emergence of pathogens.</title>
        <authorList>
            <person name="Haridas S."/>
            <person name="Albert R."/>
            <person name="Binder M."/>
            <person name="Bloem J."/>
            <person name="Labutti K."/>
            <person name="Salamov A."/>
            <person name="Andreopoulos B."/>
            <person name="Baker S."/>
            <person name="Barry K."/>
            <person name="Bills G."/>
            <person name="Bluhm B."/>
            <person name="Cannon C."/>
            <person name="Castanera R."/>
            <person name="Culley D."/>
            <person name="Daum C."/>
            <person name="Ezra D."/>
            <person name="Gonzalez J."/>
            <person name="Henrissat B."/>
            <person name="Kuo A."/>
            <person name="Liang C."/>
            <person name="Lipzen A."/>
            <person name="Lutzoni F."/>
            <person name="Magnuson J."/>
            <person name="Mondo S."/>
            <person name="Nolan M."/>
            <person name="Ohm R."/>
            <person name="Pangilinan J."/>
            <person name="Park H.-J."/>
            <person name="Ramirez L."/>
            <person name="Alfaro M."/>
            <person name="Sun H."/>
            <person name="Tritt A."/>
            <person name="Yoshinaga Y."/>
            <person name="Zwiers L.-H."/>
            <person name="Turgeon B."/>
            <person name="Goodwin S."/>
            <person name="Spatafora J."/>
            <person name="Crous P."/>
            <person name="Grigoriev I."/>
        </authorList>
    </citation>
    <scope>NUCLEOTIDE SEQUENCE</scope>
    <source>
        <strain evidence="2">CBS 113979</strain>
    </source>
</reference>
<name>A0A6G1HEM5_9PEZI</name>
<evidence type="ECO:0000256" key="1">
    <source>
        <dbReference type="SAM" id="MobiDB-lite"/>
    </source>
</evidence>
<dbReference type="AlphaFoldDB" id="A0A6G1HEM5"/>
<keyword evidence="3" id="KW-1185">Reference proteome</keyword>
<protein>
    <recommendedName>
        <fullName evidence="4">RING-type domain-containing protein</fullName>
    </recommendedName>
</protein>